<dbReference type="Proteomes" id="UP000027238">
    <property type="component" value="Unassembled WGS sequence"/>
</dbReference>
<feature type="compositionally biased region" description="Low complexity" evidence="1">
    <location>
        <begin position="201"/>
        <end position="215"/>
    </location>
</feature>
<feature type="compositionally biased region" description="Basic and acidic residues" evidence="1">
    <location>
        <begin position="388"/>
        <end position="410"/>
    </location>
</feature>
<feature type="compositionally biased region" description="Basic and acidic residues" evidence="1">
    <location>
        <begin position="260"/>
        <end position="273"/>
    </location>
</feature>
<gene>
    <name evidence="2" type="ORF">CSUB01_11252</name>
</gene>
<evidence type="ECO:0000256" key="1">
    <source>
        <dbReference type="SAM" id="MobiDB-lite"/>
    </source>
</evidence>
<sequence>MPTVAKYVYINLAYPSPAPHDPLSTTFYPNNRPIARMSVNTPQSILDYDRQVVLESRFRPVKIREAVYTRLIEVAEEDDDCDFARWLLLQVCEVFRDEIDDQTAAGLMCLDDREYVAGWRDALATICGLSSLCLKGPLEAESPPQPESPAESDYSHVDTEQSYREWFEREWNERWEGLDWGNNNPGHSLVVNMSAPASRNSQQGGSSSQVSQASSSLINTPSNVSISDSVLQSLFPLSSSAALSLSSSSNGSSPSKRARSTPDSRRPPNDGHNRNLNKSDIIRGLDTKALLTHFERQSRLSERRIVAELGRTSILRQAILQDRFFGRVPSFAGAPPGNSQVPGGEGVEDDEYDAGDVTDGINDPFLGEAQQVRAVRQVKTLFRQWRKTAAEARVEEDKESDGGTRVTGREEDSDNGVSSVSVSPSRDTKPWVKGHGEAVPPPSPASESVYSNDTLWPSAASEPEPGDDTSTLVAPPPHHYSSLMANSPYCPDPDDSSHDHTRLGATGPSSE</sequence>
<name>A0A066XVG9_COLSU</name>
<dbReference type="HOGENOM" id="CLU_605512_0_0_1"/>
<feature type="region of interest" description="Disordered" evidence="1">
    <location>
        <begin position="388"/>
        <end position="511"/>
    </location>
</feature>
<accession>A0A066XVG9</accession>
<proteinExistence type="predicted"/>
<organism evidence="2 3">
    <name type="scientific">Colletotrichum sublineola</name>
    <name type="common">Sorghum anthracnose fungus</name>
    <dbReference type="NCBI Taxonomy" id="1173701"/>
    <lineage>
        <taxon>Eukaryota</taxon>
        <taxon>Fungi</taxon>
        <taxon>Dikarya</taxon>
        <taxon>Ascomycota</taxon>
        <taxon>Pezizomycotina</taxon>
        <taxon>Sordariomycetes</taxon>
        <taxon>Hypocreomycetidae</taxon>
        <taxon>Glomerellales</taxon>
        <taxon>Glomerellaceae</taxon>
        <taxon>Colletotrichum</taxon>
        <taxon>Colletotrichum graminicola species complex</taxon>
    </lineage>
</organism>
<feature type="region of interest" description="Disordered" evidence="1">
    <location>
        <begin position="189"/>
        <end position="215"/>
    </location>
</feature>
<feature type="region of interest" description="Disordered" evidence="1">
    <location>
        <begin position="243"/>
        <end position="280"/>
    </location>
</feature>
<feature type="compositionally biased region" description="Low complexity" evidence="1">
    <location>
        <begin position="243"/>
        <end position="255"/>
    </location>
</feature>
<dbReference type="AlphaFoldDB" id="A0A066XVG9"/>
<feature type="compositionally biased region" description="Basic and acidic residues" evidence="1">
    <location>
        <begin position="426"/>
        <end position="436"/>
    </location>
</feature>
<dbReference type="OrthoDB" id="4851861at2759"/>
<dbReference type="EMBL" id="JMSE01000471">
    <property type="protein sequence ID" value="KDN69756.1"/>
    <property type="molecule type" value="Genomic_DNA"/>
</dbReference>
<evidence type="ECO:0000313" key="3">
    <source>
        <dbReference type="Proteomes" id="UP000027238"/>
    </source>
</evidence>
<dbReference type="eggNOG" id="ENOG502R9XS">
    <property type="taxonomic scope" value="Eukaryota"/>
</dbReference>
<dbReference type="OMA" id="HFERQSR"/>
<comment type="caution">
    <text evidence="2">The sequence shown here is derived from an EMBL/GenBank/DDBJ whole genome shotgun (WGS) entry which is preliminary data.</text>
</comment>
<evidence type="ECO:0000313" key="2">
    <source>
        <dbReference type="EMBL" id="KDN69756.1"/>
    </source>
</evidence>
<keyword evidence="3" id="KW-1185">Reference proteome</keyword>
<protein>
    <submittedName>
        <fullName evidence="2">Uncharacterized protein</fullName>
    </submittedName>
</protein>
<reference evidence="3" key="1">
    <citation type="journal article" date="2014" name="Genome Announc.">
        <title>Draft genome sequence of Colletotrichum sublineola, a destructive pathogen of cultivated sorghum.</title>
        <authorList>
            <person name="Baroncelli R."/>
            <person name="Sanz-Martin J.M."/>
            <person name="Rech G.E."/>
            <person name="Sukno S.A."/>
            <person name="Thon M.R."/>
        </authorList>
    </citation>
    <scope>NUCLEOTIDE SEQUENCE [LARGE SCALE GENOMIC DNA]</scope>
    <source>
        <strain evidence="3">TX430BB</strain>
    </source>
</reference>